<organism evidence="1 2">
    <name type="scientific">Ciona savignyi</name>
    <name type="common">Pacific transparent sea squirt</name>
    <dbReference type="NCBI Taxonomy" id="51511"/>
    <lineage>
        <taxon>Eukaryota</taxon>
        <taxon>Metazoa</taxon>
        <taxon>Chordata</taxon>
        <taxon>Tunicata</taxon>
        <taxon>Ascidiacea</taxon>
        <taxon>Phlebobranchia</taxon>
        <taxon>Cionidae</taxon>
        <taxon>Ciona</taxon>
    </lineage>
</organism>
<evidence type="ECO:0000313" key="2">
    <source>
        <dbReference type="Proteomes" id="UP000007875"/>
    </source>
</evidence>
<reference evidence="2" key="1">
    <citation type="submission" date="2003-08" db="EMBL/GenBank/DDBJ databases">
        <authorList>
            <person name="Birren B."/>
            <person name="Nusbaum C."/>
            <person name="Abebe A."/>
            <person name="Abouelleil A."/>
            <person name="Adekoya E."/>
            <person name="Ait-zahra M."/>
            <person name="Allen N."/>
            <person name="Allen T."/>
            <person name="An P."/>
            <person name="Anderson M."/>
            <person name="Anderson S."/>
            <person name="Arachchi H."/>
            <person name="Armbruster J."/>
            <person name="Bachantsang P."/>
            <person name="Baldwin J."/>
            <person name="Barry A."/>
            <person name="Bayul T."/>
            <person name="Blitshsteyn B."/>
            <person name="Bloom T."/>
            <person name="Blye J."/>
            <person name="Boguslavskiy L."/>
            <person name="Borowsky M."/>
            <person name="Boukhgalter B."/>
            <person name="Brunache A."/>
            <person name="Butler J."/>
            <person name="Calixte N."/>
            <person name="Calvo S."/>
            <person name="Camarata J."/>
            <person name="Campo K."/>
            <person name="Chang J."/>
            <person name="Cheshatsang Y."/>
            <person name="Citroen M."/>
            <person name="Collymore A."/>
            <person name="Considine T."/>
            <person name="Cook A."/>
            <person name="Cooke P."/>
            <person name="Corum B."/>
            <person name="Cuomo C."/>
            <person name="David R."/>
            <person name="Dawoe T."/>
            <person name="Degray S."/>
            <person name="Dodge S."/>
            <person name="Dooley K."/>
            <person name="Dorje P."/>
            <person name="Dorjee K."/>
            <person name="Dorris L."/>
            <person name="Duffey N."/>
            <person name="Dupes A."/>
            <person name="Elkins T."/>
            <person name="Engels R."/>
            <person name="Erickson J."/>
            <person name="Farina A."/>
            <person name="Faro S."/>
            <person name="Ferreira P."/>
            <person name="Fischer H."/>
            <person name="Fitzgerald M."/>
            <person name="Foley K."/>
            <person name="Gage D."/>
            <person name="Galagan J."/>
            <person name="Gearin G."/>
            <person name="Gnerre S."/>
            <person name="Gnirke A."/>
            <person name="Goyette A."/>
            <person name="Graham J."/>
            <person name="Grandbois E."/>
            <person name="Gyaltsen K."/>
            <person name="Hafez N."/>
            <person name="Hagopian D."/>
            <person name="Hagos B."/>
            <person name="Hall J."/>
            <person name="Hatcher B."/>
            <person name="Heller A."/>
            <person name="Higgins H."/>
            <person name="Honan T."/>
            <person name="Horn A."/>
            <person name="Houde N."/>
            <person name="Hughes L."/>
            <person name="Hulme W."/>
            <person name="Husby E."/>
            <person name="Iliev I."/>
            <person name="Jaffe D."/>
            <person name="Jones C."/>
            <person name="Kamal M."/>
            <person name="Kamat A."/>
            <person name="Kamvysselis M."/>
            <person name="Karlsson E."/>
            <person name="Kells C."/>
            <person name="Kieu A."/>
            <person name="Kisner P."/>
            <person name="Kodira C."/>
            <person name="Kulbokas E."/>
            <person name="Labutti K."/>
            <person name="Lama D."/>
            <person name="Landers T."/>
            <person name="Leger J."/>
            <person name="Levine S."/>
            <person name="Lewis D."/>
            <person name="Lewis T."/>
            <person name="Lindblad-toh K."/>
            <person name="Liu X."/>
            <person name="Lokyitsang T."/>
            <person name="Lokyitsang Y."/>
            <person name="Lucien O."/>
            <person name="Lui A."/>
            <person name="Ma L.J."/>
            <person name="Mabbitt R."/>
            <person name="Macdonald J."/>
            <person name="Maclean C."/>
            <person name="Major J."/>
            <person name="Manning J."/>
            <person name="Marabella R."/>
            <person name="Maru K."/>
            <person name="Matthews C."/>
            <person name="Mauceli E."/>
            <person name="Mccarthy M."/>
            <person name="Mcdonough S."/>
            <person name="Mcghee T."/>
            <person name="Meldrim J."/>
            <person name="Meneus L."/>
            <person name="Mesirov J."/>
            <person name="Mihalev A."/>
            <person name="Mihova T."/>
            <person name="Mikkelsen T."/>
            <person name="Mlenga V."/>
            <person name="Moru K."/>
            <person name="Mozes J."/>
            <person name="Mulrain L."/>
            <person name="Munson G."/>
            <person name="Naylor J."/>
            <person name="Newes C."/>
            <person name="Nguyen C."/>
            <person name="Nguyen N."/>
            <person name="Nguyen T."/>
            <person name="Nicol R."/>
            <person name="Nielsen C."/>
            <person name="Nizzari M."/>
            <person name="Norbu C."/>
            <person name="Norbu N."/>
            <person name="O'donnell P."/>
            <person name="Okoawo O."/>
            <person name="O'leary S."/>
            <person name="Omotosho B."/>
            <person name="O'neill K."/>
            <person name="Osman S."/>
            <person name="Parker S."/>
            <person name="Perrin D."/>
            <person name="Phunkhang P."/>
            <person name="Piqani B."/>
            <person name="Purcell S."/>
            <person name="Rachupka T."/>
            <person name="Ramasamy U."/>
            <person name="Rameau R."/>
            <person name="Ray V."/>
            <person name="Raymond C."/>
            <person name="Retta R."/>
            <person name="Richardson S."/>
            <person name="Rise C."/>
            <person name="Rodriguez J."/>
            <person name="Rogers J."/>
            <person name="Rogov P."/>
            <person name="Rutman M."/>
            <person name="Schupbach R."/>
            <person name="Seaman C."/>
            <person name="Settipalli S."/>
            <person name="Sharpe T."/>
            <person name="Sheridan J."/>
            <person name="Sherpa N."/>
            <person name="Shi J."/>
            <person name="Smirnov S."/>
            <person name="Smith C."/>
            <person name="Sougnez C."/>
            <person name="Spencer B."/>
            <person name="Stalker J."/>
            <person name="Stange-thomann N."/>
            <person name="Stavropoulos S."/>
            <person name="Stetson K."/>
            <person name="Stone C."/>
            <person name="Stone S."/>
            <person name="Stubbs M."/>
            <person name="Talamas J."/>
            <person name="Tchuinga P."/>
            <person name="Tenzing P."/>
            <person name="Tesfaye S."/>
            <person name="Theodore J."/>
            <person name="Thoulutsang Y."/>
            <person name="Topham K."/>
            <person name="Towey S."/>
            <person name="Tsamla T."/>
            <person name="Tsomo N."/>
            <person name="Vallee D."/>
            <person name="Vassiliev H."/>
            <person name="Venkataraman V."/>
            <person name="Vinson J."/>
            <person name="Vo A."/>
            <person name="Wade C."/>
            <person name="Wang S."/>
            <person name="Wangchuk T."/>
            <person name="Wangdi T."/>
            <person name="Whittaker C."/>
            <person name="Wilkinson J."/>
            <person name="Wu Y."/>
            <person name="Wyman D."/>
            <person name="Yadav S."/>
            <person name="Yang S."/>
            <person name="Yang X."/>
            <person name="Yeager S."/>
            <person name="Yee E."/>
            <person name="Young G."/>
            <person name="Zainoun J."/>
            <person name="Zembeck L."/>
            <person name="Zimmer A."/>
            <person name="Zody M."/>
            <person name="Lander E."/>
        </authorList>
    </citation>
    <scope>NUCLEOTIDE SEQUENCE [LARGE SCALE GENOMIC DNA]</scope>
</reference>
<dbReference type="Ensembl" id="ENSCSAVT00000015594.1">
    <property type="protein sequence ID" value="ENSCSAVP00000015416.1"/>
    <property type="gene ID" value="ENSCSAVG00000009043.1"/>
</dbReference>
<sequence>SKKVTFQILKAFCSLPPNLVLIFFKINAKTNLVCSFFVQKLQIIAPRDHLICIRAVTFV</sequence>
<evidence type="ECO:0000313" key="1">
    <source>
        <dbReference type="Ensembl" id="ENSCSAVP00000015416.1"/>
    </source>
</evidence>
<accession>H2ZCV0</accession>
<keyword evidence="2" id="KW-1185">Reference proteome</keyword>
<reference evidence="1" key="2">
    <citation type="submission" date="2025-08" db="UniProtKB">
        <authorList>
            <consortium name="Ensembl"/>
        </authorList>
    </citation>
    <scope>IDENTIFICATION</scope>
</reference>
<proteinExistence type="predicted"/>
<name>H2ZCV0_CIOSA</name>
<dbReference type="InParanoid" id="H2ZCV0"/>
<protein>
    <submittedName>
        <fullName evidence="1">Uncharacterized protein</fullName>
    </submittedName>
</protein>
<dbReference type="HOGENOM" id="CLU_2966835_0_0_1"/>
<dbReference type="AlphaFoldDB" id="H2ZCV0"/>
<reference evidence="1" key="3">
    <citation type="submission" date="2025-09" db="UniProtKB">
        <authorList>
            <consortium name="Ensembl"/>
        </authorList>
    </citation>
    <scope>IDENTIFICATION</scope>
</reference>
<dbReference type="Proteomes" id="UP000007875">
    <property type="component" value="Unassembled WGS sequence"/>
</dbReference>